<name>A0A915L9Q5_ROMCU</name>
<evidence type="ECO:0000313" key="12">
    <source>
        <dbReference type="Proteomes" id="UP000887565"/>
    </source>
</evidence>
<sequence>MDELKFENMKPNPLLKANILSKLTLWVRFMNPLMRLGAKRSLEVEDQCEVMPNEDSEYLTDELEKCYEKVKHTNKKTKDQLHRAITDMFGVEFHLLGLLLLFHPFFLGRLIRYFKYCSTTTVFEAYVYAAGVSITALLLTVTHNYPYIHQINLISMRLTVALNGLIYKKVLKMKASCLQEAERGRILNLMSNDVSRMESVSLPDVPFSSKDQYLFSQSLTTTFFLRGKASHLADARITLVTDLLNRIKAIKMYVWEEPLMNVINNVRKKEINMLKIQTVLQGVLIELHFVSGKFVVLCAISAHILFGRRISAEMVFVTASLLNSIRNTMTWYLASAVQGYAEYKVTIDRIEKLLSVDDKPQAGQDSKETSKPDIGSIKIVNFSADWGSKQGTTIENITLDVQPGQLVVILGAVGSGKSTLLHSLCHETNVTGGQMIVSGRLAYVPQDPWIFSGTYLNNQRAAENLRAIYSDADIYLLDDPLSSVDASMMHSLFEKYDCSRVSDI</sequence>
<evidence type="ECO:0000256" key="1">
    <source>
        <dbReference type="ARBA" id="ARBA00004141"/>
    </source>
</evidence>
<dbReference type="SUPFAM" id="SSF90123">
    <property type="entry name" value="ABC transporter transmembrane region"/>
    <property type="match status" value="1"/>
</dbReference>
<evidence type="ECO:0000256" key="8">
    <source>
        <dbReference type="ARBA" id="ARBA00023136"/>
    </source>
</evidence>
<dbReference type="InterPro" id="IPR011527">
    <property type="entry name" value="ABC1_TM_dom"/>
</dbReference>
<dbReference type="Gene3D" id="1.20.1560.10">
    <property type="entry name" value="ABC transporter type 1, transmembrane domain"/>
    <property type="match status" value="1"/>
</dbReference>
<dbReference type="InterPro" id="IPR003439">
    <property type="entry name" value="ABC_transporter-like_ATP-bd"/>
</dbReference>
<accession>A0A915L9Q5</accession>
<comment type="subcellular location">
    <subcellularLocation>
        <location evidence="1">Membrane</location>
        <topology evidence="1">Multi-pass membrane protein</topology>
    </subcellularLocation>
</comment>
<keyword evidence="5" id="KW-0547">Nucleotide-binding</keyword>
<dbReference type="GO" id="GO:0005524">
    <property type="term" value="F:ATP binding"/>
    <property type="evidence" value="ECO:0007669"/>
    <property type="project" value="UniProtKB-KW"/>
</dbReference>
<dbReference type="SUPFAM" id="SSF52540">
    <property type="entry name" value="P-loop containing nucleoside triphosphate hydrolases"/>
    <property type="match status" value="1"/>
</dbReference>
<dbReference type="OMA" id="RIAFCTI"/>
<keyword evidence="4 9" id="KW-0812">Transmembrane</keyword>
<feature type="domain" description="ABC transmembrane type-1" evidence="11">
    <location>
        <begin position="95"/>
        <end position="200"/>
    </location>
</feature>
<evidence type="ECO:0000256" key="6">
    <source>
        <dbReference type="ARBA" id="ARBA00022840"/>
    </source>
</evidence>
<keyword evidence="12" id="KW-1185">Reference proteome</keyword>
<keyword evidence="8 9" id="KW-0472">Membrane</keyword>
<evidence type="ECO:0000256" key="7">
    <source>
        <dbReference type="ARBA" id="ARBA00022989"/>
    </source>
</evidence>
<evidence type="ECO:0000256" key="3">
    <source>
        <dbReference type="ARBA" id="ARBA00022448"/>
    </source>
</evidence>
<dbReference type="Gene3D" id="3.40.50.300">
    <property type="entry name" value="P-loop containing nucleotide triphosphate hydrolases"/>
    <property type="match status" value="1"/>
</dbReference>
<evidence type="ECO:0000259" key="11">
    <source>
        <dbReference type="Pfam" id="PF00664"/>
    </source>
</evidence>
<feature type="transmembrane region" description="Helical" evidence="9">
    <location>
        <begin position="123"/>
        <end position="141"/>
    </location>
</feature>
<dbReference type="PANTHER" id="PTHR24223:SF456">
    <property type="entry name" value="MULTIDRUG RESISTANCE-ASSOCIATED PROTEIN LETHAL(2)03659"/>
    <property type="match status" value="1"/>
</dbReference>
<protein>
    <submittedName>
        <fullName evidence="13">ABC transmembrane type-1 domain-containing protein</fullName>
    </submittedName>
</protein>
<reference evidence="13" key="1">
    <citation type="submission" date="2022-11" db="UniProtKB">
        <authorList>
            <consortium name="WormBaseParasite"/>
        </authorList>
    </citation>
    <scope>IDENTIFICATION</scope>
</reference>
<dbReference type="Pfam" id="PF00664">
    <property type="entry name" value="ABC_membrane"/>
    <property type="match status" value="1"/>
</dbReference>
<dbReference type="GO" id="GO:0016887">
    <property type="term" value="F:ATP hydrolysis activity"/>
    <property type="evidence" value="ECO:0007669"/>
    <property type="project" value="InterPro"/>
</dbReference>
<proteinExistence type="inferred from homology"/>
<dbReference type="GO" id="GO:0016020">
    <property type="term" value="C:membrane"/>
    <property type="evidence" value="ECO:0007669"/>
    <property type="project" value="InterPro"/>
</dbReference>
<evidence type="ECO:0000256" key="9">
    <source>
        <dbReference type="SAM" id="Phobius"/>
    </source>
</evidence>
<dbReference type="Proteomes" id="UP000887565">
    <property type="component" value="Unplaced"/>
</dbReference>
<keyword evidence="7 9" id="KW-1133">Transmembrane helix</keyword>
<evidence type="ECO:0000313" key="13">
    <source>
        <dbReference type="WBParaSite" id="nRc.2.0.1.t47557-RA"/>
    </source>
</evidence>
<organism evidence="12 13">
    <name type="scientific">Romanomermis culicivorax</name>
    <name type="common">Nematode worm</name>
    <dbReference type="NCBI Taxonomy" id="13658"/>
    <lineage>
        <taxon>Eukaryota</taxon>
        <taxon>Metazoa</taxon>
        <taxon>Ecdysozoa</taxon>
        <taxon>Nematoda</taxon>
        <taxon>Enoplea</taxon>
        <taxon>Dorylaimia</taxon>
        <taxon>Mermithida</taxon>
        <taxon>Mermithoidea</taxon>
        <taxon>Mermithidae</taxon>
        <taxon>Romanomermis</taxon>
    </lineage>
</organism>
<comment type="similarity">
    <text evidence="2">Belongs to the ABC transporter superfamily. ABCC family. Conjugate transporter (TC 3.A.1.208) subfamily.</text>
</comment>
<evidence type="ECO:0000256" key="5">
    <source>
        <dbReference type="ARBA" id="ARBA00022741"/>
    </source>
</evidence>
<keyword evidence="6" id="KW-0067">ATP-binding</keyword>
<evidence type="ECO:0000259" key="10">
    <source>
        <dbReference type="Pfam" id="PF00005"/>
    </source>
</evidence>
<feature type="transmembrane region" description="Helical" evidence="9">
    <location>
        <begin position="283"/>
        <end position="306"/>
    </location>
</feature>
<dbReference type="AlphaFoldDB" id="A0A915L9Q5"/>
<dbReference type="InterPro" id="IPR036640">
    <property type="entry name" value="ABC1_TM_sf"/>
</dbReference>
<evidence type="ECO:0000256" key="4">
    <source>
        <dbReference type="ARBA" id="ARBA00022692"/>
    </source>
</evidence>
<dbReference type="InterPro" id="IPR027417">
    <property type="entry name" value="P-loop_NTPase"/>
</dbReference>
<evidence type="ECO:0000256" key="2">
    <source>
        <dbReference type="ARBA" id="ARBA00009726"/>
    </source>
</evidence>
<keyword evidence="3" id="KW-0813">Transport</keyword>
<feature type="domain" description="ABC transporter" evidence="10">
    <location>
        <begin position="395"/>
        <end position="454"/>
    </location>
</feature>
<dbReference type="WBParaSite" id="nRc.2.0.1.t47557-RA">
    <property type="protein sequence ID" value="nRc.2.0.1.t47557-RA"/>
    <property type="gene ID" value="nRc.2.0.1.g47557"/>
</dbReference>
<dbReference type="InterPro" id="IPR050173">
    <property type="entry name" value="ABC_transporter_C-like"/>
</dbReference>
<dbReference type="Pfam" id="PF00005">
    <property type="entry name" value="ABC_tran"/>
    <property type="match status" value="1"/>
</dbReference>
<feature type="transmembrane region" description="Helical" evidence="9">
    <location>
        <begin position="93"/>
        <end position="111"/>
    </location>
</feature>
<dbReference type="GO" id="GO:0140359">
    <property type="term" value="F:ABC-type transporter activity"/>
    <property type="evidence" value="ECO:0007669"/>
    <property type="project" value="InterPro"/>
</dbReference>
<dbReference type="PANTHER" id="PTHR24223">
    <property type="entry name" value="ATP-BINDING CASSETTE SUB-FAMILY C"/>
    <property type="match status" value="1"/>
</dbReference>